<protein>
    <submittedName>
        <fullName evidence="2">Uncharacterized protein</fullName>
    </submittedName>
</protein>
<keyword evidence="1" id="KW-0472">Membrane</keyword>
<dbReference type="Proteomes" id="UP000615593">
    <property type="component" value="Unassembled WGS sequence"/>
</dbReference>
<dbReference type="EMBL" id="BMWY01000038">
    <property type="protein sequence ID" value="GGZ66178.1"/>
    <property type="molecule type" value="Genomic_DNA"/>
</dbReference>
<name>A0ABQ3C3L7_9FLAO</name>
<proteinExistence type="predicted"/>
<gene>
    <name evidence="2" type="ORF">GCM10008088_28920</name>
</gene>
<comment type="caution">
    <text evidence="2">The sequence shown here is derived from an EMBL/GenBank/DDBJ whole genome shotgun (WGS) entry which is preliminary data.</text>
</comment>
<accession>A0ABQ3C3L7</accession>
<organism evidence="2 3">
    <name type="scientific">Mesonia mobilis</name>
    <dbReference type="NCBI Taxonomy" id="369791"/>
    <lineage>
        <taxon>Bacteria</taxon>
        <taxon>Pseudomonadati</taxon>
        <taxon>Bacteroidota</taxon>
        <taxon>Flavobacteriia</taxon>
        <taxon>Flavobacteriales</taxon>
        <taxon>Flavobacteriaceae</taxon>
        <taxon>Mesonia</taxon>
    </lineage>
</organism>
<evidence type="ECO:0000313" key="2">
    <source>
        <dbReference type="EMBL" id="GGZ66178.1"/>
    </source>
</evidence>
<evidence type="ECO:0000256" key="1">
    <source>
        <dbReference type="SAM" id="Phobius"/>
    </source>
</evidence>
<keyword evidence="1" id="KW-0812">Transmembrane</keyword>
<reference evidence="3" key="1">
    <citation type="journal article" date="2019" name="Int. J. Syst. Evol. Microbiol.">
        <title>The Global Catalogue of Microorganisms (GCM) 10K type strain sequencing project: providing services to taxonomists for standard genome sequencing and annotation.</title>
        <authorList>
            <consortium name="The Broad Institute Genomics Platform"/>
            <consortium name="The Broad Institute Genome Sequencing Center for Infectious Disease"/>
            <person name="Wu L."/>
            <person name="Ma J."/>
        </authorList>
    </citation>
    <scope>NUCLEOTIDE SEQUENCE [LARGE SCALE GENOMIC DNA]</scope>
    <source>
        <strain evidence="3">KCTC 12708</strain>
    </source>
</reference>
<feature type="transmembrane region" description="Helical" evidence="1">
    <location>
        <begin position="45"/>
        <end position="62"/>
    </location>
</feature>
<keyword evidence="1" id="KW-1133">Transmembrane helix</keyword>
<evidence type="ECO:0000313" key="3">
    <source>
        <dbReference type="Proteomes" id="UP000615593"/>
    </source>
</evidence>
<keyword evidence="3" id="KW-1185">Reference proteome</keyword>
<sequence>MSCGHKRSRVKVSSFYYLYFPNSLSWVIIQDRCKQFKNEIMKIRILQLVILVGIFINTNVIAQQCGTPTTGSNQDFFLSKNGITGDDSICINVSFHIVRQSNGSGGFNSSNIDLTIK</sequence>